<name>A0ACC2K339_PERAE</name>
<accession>A0ACC2K339</accession>
<evidence type="ECO:0000313" key="2">
    <source>
        <dbReference type="Proteomes" id="UP001234297"/>
    </source>
</evidence>
<organism evidence="1 2">
    <name type="scientific">Persea americana</name>
    <name type="common">Avocado</name>
    <dbReference type="NCBI Taxonomy" id="3435"/>
    <lineage>
        <taxon>Eukaryota</taxon>
        <taxon>Viridiplantae</taxon>
        <taxon>Streptophyta</taxon>
        <taxon>Embryophyta</taxon>
        <taxon>Tracheophyta</taxon>
        <taxon>Spermatophyta</taxon>
        <taxon>Magnoliopsida</taxon>
        <taxon>Magnoliidae</taxon>
        <taxon>Laurales</taxon>
        <taxon>Lauraceae</taxon>
        <taxon>Persea</taxon>
    </lineage>
</organism>
<dbReference type="EMBL" id="CM056820">
    <property type="protein sequence ID" value="KAJ8615501.1"/>
    <property type="molecule type" value="Genomic_DNA"/>
</dbReference>
<proteinExistence type="predicted"/>
<keyword evidence="2" id="KW-1185">Reference proteome</keyword>
<comment type="caution">
    <text evidence="1">The sequence shown here is derived from an EMBL/GenBank/DDBJ whole genome shotgun (WGS) entry which is preliminary data.</text>
</comment>
<sequence length="121" mass="13271">MWELRSGAGKGYAQQQQQSIAVFKGQGVAEPVAVAVDENIAVRDCGLMRSLEANEEVRLLEVVGDFGGEWKELVEEKKMEDQDSGGKSADKVATREDEGSTTPIQEKVWALISMVLVVLQF</sequence>
<gene>
    <name evidence="1" type="ORF">MRB53_034873</name>
</gene>
<protein>
    <submittedName>
        <fullName evidence="1">Uncharacterized protein</fullName>
    </submittedName>
</protein>
<dbReference type="Proteomes" id="UP001234297">
    <property type="component" value="Chromosome 12"/>
</dbReference>
<reference evidence="1 2" key="1">
    <citation type="journal article" date="2022" name="Hortic Res">
        <title>A haplotype resolved chromosomal level avocado genome allows analysis of novel avocado genes.</title>
        <authorList>
            <person name="Nath O."/>
            <person name="Fletcher S.J."/>
            <person name="Hayward A."/>
            <person name="Shaw L.M."/>
            <person name="Masouleh A.K."/>
            <person name="Furtado A."/>
            <person name="Henry R.J."/>
            <person name="Mitter N."/>
        </authorList>
    </citation>
    <scope>NUCLEOTIDE SEQUENCE [LARGE SCALE GENOMIC DNA]</scope>
    <source>
        <strain evidence="2">cv. Hass</strain>
    </source>
</reference>
<evidence type="ECO:0000313" key="1">
    <source>
        <dbReference type="EMBL" id="KAJ8615501.1"/>
    </source>
</evidence>